<proteinExistence type="predicted"/>
<evidence type="ECO:0000313" key="1">
    <source>
        <dbReference type="EMBL" id="SVA98865.1"/>
    </source>
</evidence>
<name>A0A382ABF1_9ZZZZ</name>
<accession>A0A382ABF1</accession>
<protein>
    <submittedName>
        <fullName evidence="1">Uncharacterized protein</fullName>
    </submittedName>
</protein>
<dbReference type="AlphaFoldDB" id="A0A382ABF1"/>
<reference evidence="1" key="1">
    <citation type="submission" date="2018-05" db="EMBL/GenBank/DDBJ databases">
        <authorList>
            <person name="Lanie J.A."/>
            <person name="Ng W.-L."/>
            <person name="Kazmierczak K.M."/>
            <person name="Andrzejewski T.M."/>
            <person name="Davidsen T.M."/>
            <person name="Wayne K.J."/>
            <person name="Tettelin H."/>
            <person name="Glass J.I."/>
            <person name="Rusch D."/>
            <person name="Podicherti R."/>
            <person name="Tsui H.-C.T."/>
            <person name="Winkler M.E."/>
        </authorList>
    </citation>
    <scope>NUCLEOTIDE SEQUENCE</scope>
</reference>
<sequence length="123" mass="13940">MPCNTQLENTMMSLLKEMNEIVKNLGIEHLEENEFFYYNFNSESTAFIVRGTKGHTTMDHLPDQGVKACNALLGNSEEDVEAAVACSFDGDWASFEEHPVRQLYREDTKYPTIQLPLPLQGGH</sequence>
<organism evidence="1">
    <name type="scientific">marine metagenome</name>
    <dbReference type="NCBI Taxonomy" id="408172"/>
    <lineage>
        <taxon>unclassified sequences</taxon>
        <taxon>metagenomes</taxon>
        <taxon>ecological metagenomes</taxon>
    </lineage>
</organism>
<dbReference type="EMBL" id="UINC01024699">
    <property type="protein sequence ID" value="SVA98865.1"/>
    <property type="molecule type" value="Genomic_DNA"/>
</dbReference>
<gene>
    <name evidence="1" type="ORF">METZ01_LOCUS151719</name>
</gene>